<dbReference type="PROSITE" id="PS51257">
    <property type="entry name" value="PROKAR_LIPOPROTEIN"/>
    <property type="match status" value="1"/>
</dbReference>
<feature type="signal peptide" evidence="1">
    <location>
        <begin position="1"/>
        <end position="18"/>
    </location>
</feature>
<dbReference type="EMBL" id="JAVDYG010000001">
    <property type="protein sequence ID" value="MDR7363669.1"/>
    <property type="molecule type" value="Genomic_DNA"/>
</dbReference>
<dbReference type="RefSeq" id="WP_310304329.1">
    <property type="nucleotide sequence ID" value="NZ_BAAAPS010000003.1"/>
</dbReference>
<name>A0ABU2BZ78_9ACTN</name>
<sequence>MRTLGTAASAALVLVLLAGCGGNDSNNTSSPKPTAQSAALVVKAQVDEVSEAIAVDENNDPNNLIGRPNGYTAATVLVDDRAGCDTTDTSSTGDFGVDCGATIEQWPSDDDAQNRSEYIQELQDGNSILGSEYDTVRDNLLLRVSGDLKPSEAKEYAEVFKSADLAKKVTDDTSVQTGEEAGDPWKLIDAGFGSQYGYAWVIARVRNNDDHAGHTVTVNFNLLDKAGELVSSGSQVSHFSWPGQVLPVATQVDVPKGRKPVRVEATLDVKDDGTFDDQTSGDLGTVRGKIYRPEFSDSFGARFEVANPTDEPLEGPSLEVVCTNRAGKIMGGAGEYPDLIPASGRVLVDVTSLYTAARPAKCVGYLAPWM</sequence>
<evidence type="ECO:0000313" key="3">
    <source>
        <dbReference type="Proteomes" id="UP001183648"/>
    </source>
</evidence>
<evidence type="ECO:0008006" key="4">
    <source>
        <dbReference type="Google" id="ProtNLM"/>
    </source>
</evidence>
<proteinExistence type="predicted"/>
<accession>A0ABU2BZ78</accession>
<reference evidence="2 3" key="1">
    <citation type="submission" date="2023-07" db="EMBL/GenBank/DDBJ databases">
        <title>Sequencing the genomes of 1000 actinobacteria strains.</title>
        <authorList>
            <person name="Klenk H.-P."/>
        </authorList>
    </citation>
    <scope>NUCLEOTIDE SEQUENCE [LARGE SCALE GENOMIC DNA]</scope>
    <source>
        <strain evidence="2 3">DSM 19426</strain>
    </source>
</reference>
<gene>
    <name evidence="2" type="ORF">J2S63_003222</name>
</gene>
<keyword evidence="3" id="KW-1185">Reference proteome</keyword>
<evidence type="ECO:0000256" key="1">
    <source>
        <dbReference type="SAM" id="SignalP"/>
    </source>
</evidence>
<comment type="caution">
    <text evidence="2">The sequence shown here is derived from an EMBL/GenBank/DDBJ whole genome shotgun (WGS) entry which is preliminary data.</text>
</comment>
<dbReference type="Proteomes" id="UP001183648">
    <property type="component" value="Unassembled WGS sequence"/>
</dbReference>
<protein>
    <recommendedName>
        <fullName evidence="4">Secreted protein</fullName>
    </recommendedName>
</protein>
<feature type="chain" id="PRO_5047533318" description="Secreted protein" evidence="1">
    <location>
        <begin position="19"/>
        <end position="370"/>
    </location>
</feature>
<evidence type="ECO:0000313" key="2">
    <source>
        <dbReference type="EMBL" id="MDR7363669.1"/>
    </source>
</evidence>
<keyword evidence="1" id="KW-0732">Signal</keyword>
<organism evidence="2 3">
    <name type="scientific">Nocardioides marmoribigeumensis</name>
    <dbReference type="NCBI Taxonomy" id="433649"/>
    <lineage>
        <taxon>Bacteria</taxon>
        <taxon>Bacillati</taxon>
        <taxon>Actinomycetota</taxon>
        <taxon>Actinomycetes</taxon>
        <taxon>Propionibacteriales</taxon>
        <taxon>Nocardioidaceae</taxon>
        <taxon>Nocardioides</taxon>
    </lineage>
</organism>